<dbReference type="PANTHER" id="PTHR41523">
    <property type="entry name" value="TWO-COMPONENT SYSTEM SENSOR PROTEIN"/>
    <property type="match status" value="1"/>
</dbReference>
<proteinExistence type="predicted"/>
<organism evidence="11 12">
    <name type="scientific">Enterovirga aerilata</name>
    <dbReference type="NCBI Taxonomy" id="2730920"/>
    <lineage>
        <taxon>Bacteria</taxon>
        <taxon>Pseudomonadati</taxon>
        <taxon>Pseudomonadota</taxon>
        <taxon>Alphaproteobacteria</taxon>
        <taxon>Hyphomicrobiales</taxon>
        <taxon>Methylobacteriaceae</taxon>
        <taxon>Enterovirga</taxon>
    </lineage>
</organism>
<dbReference type="InterPro" id="IPR001789">
    <property type="entry name" value="Sig_transdc_resp-reg_receiver"/>
</dbReference>
<evidence type="ECO:0000256" key="9">
    <source>
        <dbReference type="SAM" id="Coils"/>
    </source>
</evidence>
<dbReference type="InterPro" id="IPR011495">
    <property type="entry name" value="Sig_transdc_His_kin_sub2_dim/P"/>
</dbReference>
<accession>A0A849I863</accession>
<comment type="catalytic activity">
    <reaction evidence="1">
        <text>ATP + protein L-histidine = ADP + protein N-phospho-L-histidine.</text>
        <dbReference type="EC" id="2.7.13.3"/>
    </reaction>
</comment>
<dbReference type="Pfam" id="PF13581">
    <property type="entry name" value="HATPase_c_2"/>
    <property type="match status" value="1"/>
</dbReference>
<evidence type="ECO:0000313" key="12">
    <source>
        <dbReference type="Proteomes" id="UP000564885"/>
    </source>
</evidence>
<evidence type="ECO:0000256" key="2">
    <source>
        <dbReference type="ARBA" id="ARBA00012438"/>
    </source>
</evidence>
<keyword evidence="3 8" id="KW-0597">Phosphoprotein</keyword>
<dbReference type="Gene3D" id="3.40.50.2300">
    <property type="match status" value="1"/>
</dbReference>
<evidence type="ECO:0000313" key="11">
    <source>
        <dbReference type="EMBL" id="NNM73511.1"/>
    </source>
</evidence>
<dbReference type="Proteomes" id="UP000564885">
    <property type="component" value="Unassembled WGS sequence"/>
</dbReference>
<dbReference type="AlphaFoldDB" id="A0A849I863"/>
<dbReference type="CDD" id="cd00156">
    <property type="entry name" value="REC"/>
    <property type="match status" value="1"/>
</dbReference>
<evidence type="ECO:0000256" key="7">
    <source>
        <dbReference type="ARBA" id="ARBA00022840"/>
    </source>
</evidence>
<keyword evidence="12" id="KW-1185">Reference proteome</keyword>
<dbReference type="Pfam" id="PF07568">
    <property type="entry name" value="HisKA_2"/>
    <property type="match status" value="1"/>
</dbReference>
<keyword evidence="4" id="KW-0808">Transferase</keyword>
<dbReference type="InterPro" id="IPR036890">
    <property type="entry name" value="HATPase_C_sf"/>
</dbReference>
<dbReference type="InterPro" id="IPR011006">
    <property type="entry name" value="CheY-like_superfamily"/>
</dbReference>
<feature type="domain" description="Response regulatory" evidence="10">
    <location>
        <begin position="7"/>
        <end position="121"/>
    </location>
</feature>
<dbReference type="PANTHER" id="PTHR41523:SF8">
    <property type="entry name" value="ETHYLENE RESPONSE SENSOR PROTEIN"/>
    <property type="match status" value="1"/>
</dbReference>
<keyword evidence="7" id="KW-0067">ATP-binding</keyword>
<comment type="caution">
    <text evidence="11">The sequence shown here is derived from an EMBL/GenBank/DDBJ whole genome shotgun (WGS) entry which is preliminary data.</text>
</comment>
<evidence type="ECO:0000256" key="4">
    <source>
        <dbReference type="ARBA" id="ARBA00022679"/>
    </source>
</evidence>
<keyword evidence="6" id="KW-0418">Kinase</keyword>
<feature type="modified residue" description="4-aspartylphosphate" evidence="8">
    <location>
        <position position="56"/>
    </location>
</feature>
<dbReference type="GO" id="GO:0005524">
    <property type="term" value="F:ATP binding"/>
    <property type="evidence" value="ECO:0007669"/>
    <property type="project" value="UniProtKB-KW"/>
</dbReference>
<dbReference type="Gene3D" id="3.30.565.10">
    <property type="entry name" value="Histidine kinase-like ATPase, C-terminal domain"/>
    <property type="match status" value="1"/>
</dbReference>
<dbReference type="Pfam" id="PF00072">
    <property type="entry name" value="Response_reg"/>
    <property type="match status" value="1"/>
</dbReference>
<dbReference type="PROSITE" id="PS50110">
    <property type="entry name" value="RESPONSE_REGULATORY"/>
    <property type="match status" value="1"/>
</dbReference>
<reference evidence="11 12" key="1">
    <citation type="submission" date="2020-04" db="EMBL/GenBank/DDBJ databases">
        <title>Enterovirga sp. isolate from soil.</title>
        <authorList>
            <person name="Chea S."/>
            <person name="Kim D.-U."/>
        </authorList>
    </citation>
    <scope>NUCLEOTIDE SEQUENCE [LARGE SCALE GENOMIC DNA]</scope>
    <source>
        <strain evidence="11 12">DB1703</strain>
    </source>
</reference>
<name>A0A849I863_9HYPH</name>
<feature type="coiled-coil region" evidence="9">
    <location>
        <begin position="126"/>
        <end position="160"/>
    </location>
</feature>
<dbReference type="GO" id="GO:0004673">
    <property type="term" value="F:protein histidine kinase activity"/>
    <property type="evidence" value="ECO:0007669"/>
    <property type="project" value="UniProtKB-EC"/>
</dbReference>
<evidence type="ECO:0000256" key="6">
    <source>
        <dbReference type="ARBA" id="ARBA00022777"/>
    </source>
</evidence>
<dbReference type="SUPFAM" id="SSF55874">
    <property type="entry name" value="ATPase domain of HSP90 chaperone/DNA topoisomerase II/histidine kinase"/>
    <property type="match status" value="1"/>
</dbReference>
<dbReference type="EMBL" id="JABEPP010000004">
    <property type="protein sequence ID" value="NNM73511.1"/>
    <property type="molecule type" value="Genomic_DNA"/>
</dbReference>
<sequence length="361" mass="39185">MTDRPLRILYVDDDPGLARLVQKGLERRGCAVETAHDGESGLRRIEEGGIDVVALDHYMPGQDGLETLARIRALTDPPPVVYVTGTQESSVAVAALKAGASDYVVKTIGEEFIPLLLAAIEQAMHAVRLRRAKEAAEAEVRAARDRFEALAAERALLMREVNHRVGNSLQIIAALLHLQASASQNEDVKSALAGANRRVMAVAQVHRRLYTSDDVQTVALDQYLKGLVEDLRSSAEDGEAHRISLQAEPVEVDPDKAVAVGVVVTELVLNAMKYAYPDGKGPIRVKLHNEPSGRILLVVEDDGVGRDAVPAEPRSPKGLGRMIVKAMATKLDAEWGQDESHRGMRVTFGFSGQSRPRQHAA</sequence>
<dbReference type="EC" id="2.7.13.3" evidence="2"/>
<dbReference type="SUPFAM" id="SSF52172">
    <property type="entry name" value="CheY-like"/>
    <property type="match status" value="1"/>
</dbReference>
<keyword evidence="5" id="KW-0547">Nucleotide-binding</keyword>
<evidence type="ECO:0000259" key="10">
    <source>
        <dbReference type="PROSITE" id="PS50110"/>
    </source>
</evidence>
<dbReference type="InterPro" id="IPR003594">
    <property type="entry name" value="HATPase_dom"/>
</dbReference>
<gene>
    <name evidence="11" type="ORF">HJG44_14075</name>
</gene>
<keyword evidence="9" id="KW-0175">Coiled coil</keyword>
<dbReference type="GO" id="GO:0000160">
    <property type="term" value="P:phosphorelay signal transduction system"/>
    <property type="evidence" value="ECO:0007669"/>
    <property type="project" value="InterPro"/>
</dbReference>
<evidence type="ECO:0000256" key="5">
    <source>
        <dbReference type="ARBA" id="ARBA00022741"/>
    </source>
</evidence>
<protein>
    <recommendedName>
        <fullName evidence="2">histidine kinase</fullName>
        <ecNumber evidence="2">2.7.13.3</ecNumber>
    </recommendedName>
</protein>
<evidence type="ECO:0000256" key="1">
    <source>
        <dbReference type="ARBA" id="ARBA00000085"/>
    </source>
</evidence>
<evidence type="ECO:0000256" key="8">
    <source>
        <dbReference type="PROSITE-ProRule" id="PRU00169"/>
    </source>
</evidence>
<dbReference type="RefSeq" id="WP_171219027.1">
    <property type="nucleotide sequence ID" value="NZ_JABEPP010000004.1"/>
</dbReference>
<dbReference type="SMART" id="SM00448">
    <property type="entry name" value="REC"/>
    <property type="match status" value="1"/>
</dbReference>
<evidence type="ECO:0000256" key="3">
    <source>
        <dbReference type="ARBA" id="ARBA00022553"/>
    </source>
</evidence>